<feature type="transmembrane region" description="Helical" evidence="1">
    <location>
        <begin position="165"/>
        <end position="188"/>
    </location>
</feature>
<feature type="transmembrane region" description="Helical" evidence="1">
    <location>
        <begin position="113"/>
        <end position="130"/>
    </location>
</feature>
<keyword evidence="3" id="KW-1185">Reference proteome</keyword>
<feature type="transmembrane region" description="Helical" evidence="1">
    <location>
        <begin position="137"/>
        <end position="159"/>
    </location>
</feature>
<gene>
    <name evidence="2" type="ORF">GQS65_00730</name>
</gene>
<feature type="transmembrane region" description="Helical" evidence="1">
    <location>
        <begin position="221"/>
        <end position="239"/>
    </location>
</feature>
<sequence length="388" mass="39920">MSRSAAVETARSTAERVAPHLPPERVVVTRAFDCALGAAAWFVPALLLVVGTPLPIVGLFGGLWLALVRPEHYVRLLRALGLDSPFARRALGVAGVTLWTLGPVAGPPTGTPVWLWFSVGLLGVAPYGGVGDRPDAITVVLGRVFGPVLALLALTPVLAAGGLVAGVQVAFAVTAALGVLALVLGVPLDETPTVSPSMSAFVEWAERLPPAERRLLLADTWARTGLAVVGPLFVAFSIQRLGDGFAEGAEVIALSLVVATVAAGGTHRVLSRIRELGSWTTPLLSVGGLLVATTAPLAVVLVPASPPAFAGTFAAVGVAQGGWTVLEDEVTDTLGEHRDTYRAARALLLIPPAVVGGLLFAVAPRTAFVLSSVLAGVGTVSYLRRVAR</sequence>
<accession>A0A6B0GDM8</accession>
<keyword evidence="1" id="KW-0812">Transmembrane</keyword>
<feature type="transmembrane region" description="Helical" evidence="1">
    <location>
        <begin position="282"/>
        <end position="302"/>
    </location>
</feature>
<dbReference type="RefSeq" id="WP_158202751.1">
    <property type="nucleotide sequence ID" value="NZ_WSZK01000001.1"/>
</dbReference>
<proteinExistence type="predicted"/>
<evidence type="ECO:0000313" key="2">
    <source>
        <dbReference type="EMBL" id="MWG33026.1"/>
    </source>
</evidence>
<dbReference type="AlphaFoldDB" id="A0A6B0GDM8"/>
<feature type="transmembrane region" description="Helical" evidence="1">
    <location>
        <begin position="369"/>
        <end position="387"/>
    </location>
</feature>
<organism evidence="2 3">
    <name type="scientific">Halomarina oriensis</name>
    <dbReference type="NCBI Taxonomy" id="671145"/>
    <lineage>
        <taxon>Archaea</taxon>
        <taxon>Methanobacteriati</taxon>
        <taxon>Methanobacteriota</taxon>
        <taxon>Stenosarchaea group</taxon>
        <taxon>Halobacteria</taxon>
        <taxon>Halobacteriales</taxon>
        <taxon>Natronomonadaceae</taxon>
        <taxon>Halomarina</taxon>
    </lineage>
</organism>
<protein>
    <submittedName>
        <fullName evidence="2">Uncharacterized protein</fullName>
    </submittedName>
</protein>
<evidence type="ECO:0000313" key="3">
    <source>
        <dbReference type="Proteomes" id="UP000451471"/>
    </source>
</evidence>
<keyword evidence="1" id="KW-1133">Transmembrane helix</keyword>
<dbReference type="Proteomes" id="UP000451471">
    <property type="component" value="Unassembled WGS sequence"/>
</dbReference>
<comment type="caution">
    <text evidence="2">The sequence shown here is derived from an EMBL/GenBank/DDBJ whole genome shotgun (WGS) entry which is preliminary data.</text>
</comment>
<dbReference type="EMBL" id="WSZK01000001">
    <property type="protein sequence ID" value="MWG33026.1"/>
    <property type="molecule type" value="Genomic_DNA"/>
</dbReference>
<evidence type="ECO:0000256" key="1">
    <source>
        <dbReference type="SAM" id="Phobius"/>
    </source>
</evidence>
<name>A0A6B0GDM8_9EURY</name>
<feature type="transmembrane region" description="Helical" evidence="1">
    <location>
        <begin position="41"/>
        <end position="68"/>
    </location>
</feature>
<keyword evidence="1" id="KW-0472">Membrane</keyword>
<reference evidence="2 3" key="1">
    <citation type="submission" date="2019-12" db="EMBL/GenBank/DDBJ databases">
        <title>Halocatena pleomorpha gen. nov. sp. nov., an extremely halophilic archaeon of family Halobacteriaceae isolated from saltpan soil.</title>
        <authorList>
            <person name="Pal Y."/>
            <person name="Verma A."/>
            <person name="Krishnamurthi S."/>
            <person name="Kumar P."/>
        </authorList>
    </citation>
    <scope>NUCLEOTIDE SEQUENCE [LARGE SCALE GENOMIC DNA]</scope>
    <source>
        <strain evidence="2 3">JCM 16495</strain>
    </source>
</reference>
<feature type="transmembrane region" description="Helical" evidence="1">
    <location>
        <begin position="251"/>
        <end position="270"/>
    </location>
</feature>